<accession>A0A6C0DJ55</accession>
<organism evidence="2">
    <name type="scientific">viral metagenome</name>
    <dbReference type="NCBI Taxonomy" id="1070528"/>
    <lineage>
        <taxon>unclassified sequences</taxon>
        <taxon>metagenomes</taxon>
        <taxon>organismal metagenomes</taxon>
    </lineage>
</organism>
<dbReference type="EMBL" id="MN739626">
    <property type="protein sequence ID" value="QHT16461.1"/>
    <property type="molecule type" value="Genomic_DNA"/>
</dbReference>
<dbReference type="InterPro" id="IPR000182">
    <property type="entry name" value="GNAT_dom"/>
</dbReference>
<evidence type="ECO:0000259" key="1">
    <source>
        <dbReference type="PROSITE" id="PS51186"/>
    </source>
</evidence>
<dbReference type="AlphaFoldDB" id="A0A6C0DJ55"/>
<dbReference type="InterPro" id="IPR043862">
    <property type="entry name" value="DUF5824"/>
</dbReference>
<proteinExistence type="predicted"/>
<evidence type="ECO:0000313" key="2">
    <source>
        <dbReference type="EMBL" id="QHT16461.1"/>
    </source>
</evidence>
<dbReference type="CDD" id="cd04301">
    <property type="entry name" value="NAT_SF"/>
    <property type="match status" value="1"/>
</dbReference>
<sequence length="354" mass="40645">MEIHSLNEVSDETLDTLTTLMNRDCQKGKYSLKQLSKMTSNTDILYLFEKDTPVYFLLLDKFLKHKTVYIHDVCLSKVERGKGIFKKSIAFLKAYYSKKGFTSFTLDASDSTKEEGLDQKARIKIFHSAGFHINPETGFYKANGDYEIIKTIVSLNSGSKDEIQSYTADTYIGKKNNKITIDQIVHCYDSDSNQISCPMRMDISKKGGTRKVYYPKKYYRGLSRKKKTERLKEIKKFGSRSWRDTKAYLGFKTDRGVKTRKSSYSSKWEKKFPGVKSLEDRAKATGVPLKYIKACYNRGMAAWRTGHRPGATEQQWGYARVSSFLLKGKTYHTTDADLAREAKKASAAARKWWS</sequence>
<dbReference type="SUPFAM" id="SSF55729">
    <property type="entry name" value="Acyl-CoA N-acyltransferases (Nat)"/>
    <property type="match status" value="1"/>
</dbReference>
<dbReference type="Pfam" id="PF19141">
    <property type="entry name" value="DUF5824"/>
    <property type="match status" value="1"/>
</dbReference>
<name>A0A6C0DJ55_9ZZZZ</name>
<dbReference type="GO" id="GO:0016747">
    <property type="term" value="F:acyltransferase activity, transferring groups other than amino-acyl groups"/>
    <property type="evidence" value="ECO:0007669"/>
    <property type="project" value="InterPro"/>
</dbReference>
<reference evidence="2" key="1">
    <citation type="journal article" date="2020" name="Nature">
        <title>Giant virus diversity and host interactions through global metagenomics.</title>
        <authorList>
            <person name="Schulz F."/>
            <person name="Roux S."/>
            <person name="Paez-Espino D."/>
            <person name="Jungbluth S."/>
            <person name="Walsh D.A."/>
            <person name="Denef V.J."/>
            <person name="McMahon K.D."/>
            <person name="Konstantinidis K.T."/>
            <person name="Eloe-Fadrosh E.A."/>
            <person name="Kyrpides N.C."/>
            <person name="Woyke T."/>
        </authorList>
    </citation>
    <scope>NUCLEOTIDE SEQUENCE</scope>
    <source>
        <strain evidence="2">GVMAG-M-3300023174-189</strain>
    </source>
</reference>
<protein>
    <recommendedName>
        <fullName evidence="1">N-acetyltransferase domain-containing protein</fullName>
    </recommendedName>
</protein>
<feature type="domain" description="N-acetyltransferase" evidence="1">
    <location>
        <begin position="1"/>
        <end position="153"/>
    </location>
</feature>
<dbReference type="Gene3D" id="3.40.630.30">
    <property type="match status" value="1"/>
</dbReference>
<dbReference type="InterPro" id="IPR016181">
    <property type="entry name" value="Acyl_CoA_acyltransferase"/>
</dbReference>
<dbReference type="PROSITE" id="PS51186">
    <property type="entry name" value="GNAT"/>
    <property type="match status" value="1"/>
</dbReference>